<dbReference type="InterPro" id="IPR011050">
    <property type="entry name" value="Pectin_lyase_fold/virulence"/>
</dbReference>
<evidence type="ECO:0000256" key="3">
    <source>
        <dbReference type="ARBA" id="ARBA00023295"/>
    </source>
</evidence>
<evidence type="ECO:0000256" key="1">
    <source>
        <dbReference type="ARBA" id="ARBA00008834"/>
    </source>
</evidence>
<dbReference type="InterPro" id="IPR000743">
    <property type="entry name" value="Glyco_hydro_28"/>
</dbReference>
<dbReference type="SMART" id="SM00710">
    <property type="entry name" value="PbH1"/>
    <property type="match status" value="4"/>
</dbReference>
<keyword evidence="2 4" id="KW-0378">Hydrolase</keyword>
<organism evidence="6 7">
    <name type="scientific">Ohessyouella blattaphilus</name>
    <dbReference type="NCBI Taxonomy" id="2949333"/>
    <lineage>
        <taxon>Bacteria</taxon>
        <taxon>Bacillati</taxon>
        <taxon>Bacillota</taxon>
        <taxon>Clostridia</taxon>
        <taxon>Lachnospirales</taxon>
        <taxon>Lachnospiraceae</taxon>
        <taxon>Ohessyouella</taxon>
    </lineage>
</organism>
<dbReference type="InterPro" id="IPR006626">
    <property type="entry name" value="PbH1"/>
</dbReference>
<evidence type="ECO:0000313" key="7">
    <source>
        <dbReference type="Proteomes" id="UP001523565"/>
    </source>
</evidence>
<evidence type="ECO:0000256" key="2">
    <source>
        <dbReference type="ARBA" id="ARBA00022801"/>
    </source>
</evidence>
<dbReference type="Proteomes" id="UP001523565">
    <property type="component" value="Unassembled WGS sequence"/>
</dbReference>
<dbReference type="PANTHER" id="PTHR31339">
    <property type="entry name" value="PECTIN LYASE-RELATED"/>
    <property type="match status" value="1"/>
</dbReference>
<dbReference type="Pfam" id="PF00295">
    <property type="entry name" value="Glyco_hydro_28"/>
    <property type="match status" value="1"/>
</dbReference>
<dbReference type="Gene3D" id="2.160.20.10">
    <property type="entry name" value="Single-stranded right-handed beta-helix, Pectin lyase-like"/>
    <property type="match status" value="1"/>
</dbReference>
<evidence type="ECO:0000259" key="5">
    <source>
        <dbReference type="Pfam" id="PF12708"/>
    </source>
</evidence>
<protein>
    <submittedName>
        <fullName evidence="6">Glycosyl hydrolase family 28 protein</fullName>
    </submittedName>
</protein>
<dbReference type="InterPro" id="IPR012334">
    <property type="entry name" value="Pectin_lyas_fold"/>
</dbReference>
<dbReference type="SUPFAM" id="SSF51126">
    <property type="entry name" value="Pectin lyase-like"/>
    <property type="match status" value="1"/>
</dbReference>
<feature type="domain" description="Rhamnogalacturonase A/B/Epimerase-like pectate lyase" evidence="5">
    <location>
        <begin position="80"/>
        <end position="145"/>
    </location>
</feature>
<dbReference type="RefSeq" id="WP_262069251.1">
    <property type="nucleotide sequence ID" value="NZ_JAMXOC010000012.1"/>
</dbReference>
<keyword evidence="7" id="KW-1185">Reference proteome</keyword>
<evidence type="ECO:0000313" key="6">
    <source>
        <dbReference type="EMBL" id="MCP1110370.1"/>
    </source>
</evidence>
<accession>A0ABT1EI38</accession>
<dbReference type="EMBL" id="JAMZFV010000012">
    <property type="protein sequence ID" value="MCP1110370.1"/>
    <property type="molecule type" value="Genomic_DNA"/>
</dbReference>
<dbReference type="InterPro" id="IPR024535">
    <property type="entry name" value="RHGA/B-epi-like_pectate_lyase"/>
</dbReference>
<evidence type="ECO:0000256" key="4">
    <source>
        <dbReference type="RuleBase" id="RU361169"/>
    </source>
</evidence>
<comment type="caution">
    <text evidence="6">The sequence shown here is derived from an EMBL/GenBank/DDBJ whole genome shotgun (WGS) entry which is preliminary data.</text>
</comment>
<proteinExistence type="inferred from homology"/>
<dbReference type="GO" id="GO:0016787">
    <property type="term" value="F:hydrolase activity"/>
    <property type="evidence" value="ECO:0007669"/>
    <property type="project" value="UniProtKB-KW"/>
</dbReference>
<name>A0ABT1EI38_9FIRM</name>
<sequence length="515" mass="57914">MLTIIKNTPFGFVLKLNYDTPYYAEAAYDLYIDEKLWGTYRENIISVFGLKPDTSYQLRLETKTVNYQLEVKTRSADYVIDITQYNASGDGVANATSGINAAIYLAPKGAIVRFPKGTYLVDQILLKSDVSLYLEAGCVIKQNTERSSLAVLKGFQKNYNYEKATVGASWEGNPLDTYSSVLLGFEVENVEIFGDGVIDGNGLEGDWWQNPKVKKVAYRPKNIFLNKCKNITLMGFTSKNSASWNIHPFYCEQVEIYNLFLQSDKNSPNTDGINPESCQRVIIAGCRFDVGDDCIAIKSGKYFMSQFDYQPCEDIQISNCYMGSGHGGIALGSEISCGARRMQVSQCFMEGTDRGIRIKTRRGRGSGSLVENVMLSKLYMKEVKHGIAINMFYNCDPDGKSEYVQSREAAPKDKYTPVIRDILIEDVELTDIRGCGIFMYGLPESKIENVRIENSRFSFSEQRVAEVPEMLEDFAMIKDLGIYIWNTENLSIENNEYSGSYVSMIGEEGKCEGDK</sequence>
<comment type="similarity">
    <text evidence="1 4">Belongs to the glycosyl hydrolase 28 family.</text>
</comment>
<dbReference type="InterPro" id="IPR051801">
    <property type="entry name" value="GH28_Enzymes"/>
</dbReference>
<dbReference type="PANTHER" id="PTHR31339:SF9">
    <property type="entry name" value="PLASMIN AND FIBRONECTIN-BINDING PROTEIN A"/>
    <property type="match status" value="1"/>
</dbReference>
<dbReference type="PROSITE" id="PS00502">
    <property type="entry name" value="POLYGALACTURONASE"/>
    <property type="match status" value="1"/>
</dbReference>
<gene>
    <name evidence="6" type="ORF">NK118_08910</name>
</gene>
<dbReference type="Pfam" id="PF12708">
    <property type="entry name" value="Pect-lyase_RHGA_epim"/>
    <property type="match status" value="1"/>
</dbReference>
<keyword evidence="3 4" id="KW-0326">Glycosidase</keyword>
<reference evidence="6 7" key="1">
    <citation type="journal article" date="2022" name="Genome Biol. Evol.">
        <title>Host diet, physiology and behaviors set the stage for Lachnospiraceae cladogenesis.</title>
        <authorList>
            <person name="Vera-Ponce De Leon A."/>
            <person name="Schneider M."/>
            <person name="Jahnes B.C."/>
            <person name="Sadowski V."/>
            <person name="Camuy-Velez L.A."/>
            <person name="Duan J."/>
            <person name="Sabree Z.L."/>
        </authorList>
    </citation>
    <scope>NUCLEOTIDE SEQUENCE [LARGE SCALE GENOMIC DNA]</scope>
    <source>
        <strain evidence="6 7">PAL227</strain>
    </source>
</reference>